<dbReference type="PANTHER" id="PTHR16223:SF125">
    <property type="entry name" value="OS08G0506700 PROTEIN"/>
    <property type="match status" value="1"/>
</dbReference>
<keyword evidence="4" id="KW-0804">Transcription</keyword>
<comment type="caution">
    <text evidence="8">The sequence shown here is derived from an EMBL/GenBank/DDBJ whole genome shotgun (WGS) entry which is preliminary data.</text>
</comment>
<keyword evidence="9" id="KW-1185">Reference proteome</keyword>
<feature type="compositionally biased region" description="Low complexity" evidence="6">
    <location>
        <begin position="1"/>
        <end position="17"/>
    </location>
</feature>
<reference evidence="8" key="1">
    <citation type="submission" date="2023-10" db="EMBL/GenBank/DDBJ databases">
        <title>Chromosome-level genome of the transformable northern wattle, Acacia crassicarpa.</title>
        <authorList>
            <person name="Massaro I."/>
            <person name="Sinha N.R."/>
            <person name="Poethig S."/>
            <person name="Leichty A.R."/>
        </authorList>
    </citation>
    <scope>NUCLEOTIDE SEQUENCE</scope>
    <source>
        <strain evidence="8">Acra3RX</strain>
        <tissue evidence="8">Leaf</tissue>
    </source>
</reference>
<dbReference type="EMBL" id="JAWXYG010000005">
    <property type="protein sequence ID" value="KAK4272561.1"/>
    <property type="molecule type" value="Genomic_DNA"/>
</dbReference>
<accession>A0AAE1MT58</accession>
<evidence type="ECO:0000256" key="2">
    <source>
        <dbReference type="ARBA" id="ARBA00023015"/>
    </source>
</evidence>
<dbReference type="SMART" id="SM00353">
    <property type="entry name" value="HLH"/>
    <property type="match status" value="1"/>
</dbReference>
<dbReference type="AlphaFoldDB" id="A0AAE1MT58"/>
<name>A0AAE1MT58_9FABA</name>
<evidence type="ECO:0000313" key="8">
    <source>
        <dbReference type="EMBL" id="KAK4272561.1"/>
    </source>
</evidence>
<gene>
    <name evidence="8" type="ORF">QN277_021100</name>
</gene>
<evidence type="ECO:0000256" key="1">
    <source>
        <dbReference type="ARBA" id="ARBA00004123"/>
    </source>
</evidence>
<evidence type="ECO:0000313" key="9">
    <source>
        <dbReference type="Proteomes" id="UP001293593"/>
    </source>
</evidence>
<dbReference type="GO" id="GO:0000981">
    <property type="term" value="F:DNA-binding transcription factor activity, RNA polymerase II-specific"/>
    <property type="evidence" value="ECO:0007669"/>
    <property type="project" value="TreeGrafter"/>
</dbReference>
<feature type="compositionally biased region" description="Polar residues" evidence="6">
    <location>
        <begin position="49"/>
        <end position="62"/>
    </location>
</feature>
<dbReference type="GO" id="GO:0005634">
    <property type="term" value="C:nucleus"/>
    <property type="evidence" value="ECO:0007669"/>
    <property type="project" value="UniProtKB-SubCell"/>
</dbReference>
<dbReference type="PANTHER" id="PTHR16223">
    <property type="entry name" value="TRANSCRIPTION FACTOR BHLH83-RELATED"/>
    <property type="match status" value="1"/>
</dbReference>
<dbReference type="InterPro" id="IPR036638">
    <property type="entry name" value="HLH_DNA-bd_sf"/>
</dbReference>
<protein>
    <recommendedName>
        <fullName evidence="7">BHLH domain-containing protein</fullName>
    </recommendedName>
</protein>
<dbReference type="InterPro" id="IPR045843">
    <property type="entry name" value="IND-like"/>
</dbReference>
<dbReference type="FunFam" id="4.10.280.10:FF:000021">
    <property type="entry name" value="Transcription factor bHLH130 family"/>
    <property type="match status" value="1"/>
</dbReference>
<proteinExistence type="predicted"/>
<dbReference type="SUPFAM" id="SSF47459">
    <property type="entry name" value="HLH, helix-loop-helix DNA-binding domain"/>
    <property type="match status" value="1"/>
</dbReference>
<dbReference type="Pfam" id="PF00010">
    <property type="entry name" value="HLH"/>
    <property type="match status" value="1"/>
</dbReference>
<evidence type="ECO:0000256" key="5">
    <source>
        <dbReference type="ARBA" id="ARBA00023242"/>
    </source>
</evidence>
<evidence type="ECO:0000259" key="7">
    <source>
        <dbReference type="PROSITE" id="PS50888"/>
    </source>
</evidence>
<feature type="region of interest" description="Disordered" evidence="6">
    <location>
        <begin position="37"/>
        <end position="113"/>
    </location>
</feature>
<evidence type="ECO:0000256" key="6">
    <source>
        <dbReference type="SAM" id="MobiDB-lite"/>
    </source>
</evidence>
<dbReference type="InterPro" id="IPR011598">
    <property type="entry name" value="bHLH_dom"/>
</dbReference>
<sequence>MDLNSHQSYQPQQHQPNSGLARFRSTPSSLFADFRQAVESVKSERRTSRLASCSNSNDTALPSFQEFESEHKPPKSPSEAALNRMNSPQGYSGGGRPPHYPRHSSSMDSSFLPMASMGLDHETQQKSFASPLHRQSSSPAGLFSNISFLNGHGHIRGVRNCGGVDRSSNDGLAPSISGLKNQTSISSRSTSLGALSQISEIECEGIGATNPDDGRVGTSNSGDTRYCSPGFPFASWNDTNLTGFRRDQTSNEKLYSDVQNIELGSRVNVLSHHLSLPKTPSHMAAVDKFLQFPDSVPCKIRAKRGCATHPRSIAERVRRTRISERMKKLQDLVPNMDKQTNTADMLDLAVEYIKDLQKQFKTLSEKRANCKCARTQKADAD</sequence>
<dbReference type="GO" id="GO:0046983">
    <property type="term" value="F:protein dimerization activity"/>
    <property type="evidence" value="ECO:0007669"/>
    <property type="project" value="InterPro"/>
</dbReference>
<keyword evidence="3" id="KW-0238">DNA-binding</keyword>
<keyword evidence="2" id="KW-0805">Transcription regulation</keyword>
<keyword evidence="5" id="KW-0539">Nucleus</keyword>
<dbReference type="Proteomes" id="UP001293593">
    <property type="component" value="Unassembled WGS sequence"/>
</dbReference>
<dbReference type="Gene3D" id="4.10.280.10">
    <property type="entry name" value="Helix-loop-helix DNA-binding domain"/>
    <property type="match status" value="1"/>
</dbReference>
<evidence type="ECO:0000256" key="4">
    <source>
        <dbReference type="ARBA" id="ARBA00023163"/>
    </source>
</evidence>
<feature type="region of interest" description="Disordered" evidence="6">
    <location>
        <begin position="1"/>
        <end position="25"/>
    </location>
</feature>
<dbReference type="GO" id="GO:0000978">
    <property type="term" value="F:RNA polymerase II cis-regulatory region sequence-specific DNA binding"/>
    <property type="evidence" value="ECO:0007669"/>
    <property type="project" value="TreeGrafter"/>
</dbReference>
<dbReference type="PROSITE" id="PS50888">
    <property type="entry name" value="BHLH"/>
    <property type="match status" value="1"/>
</dbReference>
<comment type="subcellular location">
    <subcellularLocation>
        <location evidence="1">Nucleus</location>
    </subcellularLocation>
</comment>
<evidence type="ECO:0000256" key="3">
    <source>
        <dbReference type="ARBA" id="ARBA00023125"/>
    </source>
</evidence>
<organism evidence="8 9">
    <name type="scientific">Acacia crassicarpa</name>
    <name type="common">northern wattle</name>
    <dbReference type="NCBI Taxonomy" id="499986"/>
    <lineage>
        <taxon>Eukaryota</taxon>
        <taxon>Viridiplantae</taxon>
        <taxon>Streptophyta</taxon>
        <taxon>Embryophyta</taxon>
        <taxon>Tracheophyta</taxon>
        <taxon>Spermatophyta</taxon>
        <taxon>Magnoliopsida</taxon>
        <taxon>eudicotyledons</taxon>
        <taxon>Gunneridae</taxon>
        <taxon>Pentapetalae</taxon>
        <taxon>rosids</taxon>
        <taxon>fabids</taxon>
        <taxon>Fabales</taxon>
        <taxon>Fabaceae</taxon>
        <taxon>Caesalpinioideae</taxon>
        <taxon>mimosoid clade</taxon>
        <taxon>Acacieae</taxon>
        <taxon>Acacia</taxon>
    </lineage>
</organism>
<feature type="domain" description="BHLH" evidence="7">
    <location>
        <begin position="306"/>
        <end position="356"/>
    </location>
</feature>